<evidence type="ECO:0000313" key="2">
    <source>
        <dbReference type="Proteomes" id="UP000321935"/>
    </source>
</evidence>
<dbReference type="InterPro" id="IPR035897">
    <property type="entry name" value="Toll_tir_struct_dom_sf"/>
</dbReference>
<name>A0A5C7AXR3_9BACT</name>
<evidence type="ECO:0000313" key="1">
    <source>
        <dbReference type="EMBL" id="TXE12359.1"/>
    </source>
</evidence>
<organism evidence="1 2">
    <name type="scientific">Algoriphagus aquimarinus</name>
    <dbReference type="NCBI Taxonomy" id="237018"/>
    <lineage>
        <taxon>Bacteria</taxon>
        <taxon>Pseudomonadati</taxon>
        <taxon>Bacteroidota</taxon>
        <taxon>Cytophagia</taxon>
        <taxon>Cytophagales</taxon>
        <taxon>Cyclobacteriaceae</taxon>
        <taxon>Algoriphagus</taxon>
    </lineage>
</organism>
<comment type="caution">
    <text evidence="1">The sequence shown here is derived from an EMBL/GenBank/DDBJ whole genome shotgun (WGS) entry which is preliminary data.</text>
</comment>
<dbReference type="Pfam" id="PF13289">
    <property type="entry name" value="SIR2_2"/>
    <property type="match status" value="1"/>
</dbReference>
<dbReference type="Gene3D" id="3.40.50.10140">
    <property type="entry name" value="Toll/interleukin-1 receptor homology (TIR) domain"/>
    <property type="match status" value="1"/>
</dbReference>
<dbReference type="EMBL" id="VORW01000004">
    <property type="protein sequence ID" value="TXE12359.1"/>
    <property type="molecule type" value="Genomic_DNA"/>
</dbReference>
<proteinExistence type="predicted"/>
<accession>A0A5C7AXR3</accession>
<dbReference type="AlphaFoldDB" id="A0A5C7AXR3"/>
<gene>
    <name evidence="1" type="ORF">ESV85_10030</name>
</gene>
<reference evidence="1 2" key="1">
    <citation type="submission" date="2019-08" db="EMBL/GenBank/DDBJ databases">
        <title>Genomes sequence of Algoriphagus aquimarinus ACAM450.</title>
        <authorList>
            <person name="Bowman J.P."/>
        </authorList>
    </citation>
    <scope>NUCLEOTIDE SEQUENCE [LARGE SCALE GENOMIC DNA]</scope>
    <source>
        <strain evidence="1 2">ACAM 450</strain>
    </source>
</reference>
<protein>
    <submittedName>
        <fullName evidence="1">TIR domain-containing protein</fullName>
    </submittedName>
</protein>
<dbReference type="RefSeq" id="WP_146917100.1">
    <property type="nucleotide sequence ID" value="NZ_VORW01000004.1"/>
</dbReference>
<dbReference type="Proteomes" id="UP000321935">
    <property type="component" value="Unassembled WGS sequence"/>
</dbReference>
<sequence>MTLLRRQWNNLLEALGNGSCIVFLGPLVSTVSEGGLPLDSAFAKALGVTLEEEGIAYDKMHSHNLTYIMQRFMTIKGVTSSDPGYEAKKFYEKYQGQINSIQKMVASLPISLIINTSPDSSIFLALKEQGKYRSVHDYYNFEGEESDDIEAPSPECPLVYNLFGFYKNTESLVLTEADQVKFISKVVKDQPSLPPKLLRQFQGKKTFLFLGFNWENWHLRLLLQSLDLKNDSNIMAHAGGENGLQIKTKDFYEGHFHFSFVTEEISDFLTELHNRFNASSEESVDQKKIIILSVQKDEIYRDELYKNLKPLPYDSWHSGLISLGEDSSESFNQHLESANIIFLLVSPDFMASNEILNSVWPQVLKQNQNKSSKVIPIITRTCNWQLWKELTQMPLILPKKEGEVGKAISSWERSDDAFQSILKDFDLFFK</sequence>
<dbReference type="OrthoDB" id="883741at2"/>
<dbReference type="SUPFAM" id="SSF52200">
    <property type="entry name" value="Toll/Interleukin receptor TIR domain"/>
    <property type="match status" value="1"/>
</dbReference>